<comment type="caution">
    <text evidence="4">The sequence shown here is derived from an EMBL/GenBank/DDBJ whole genome shotgun (WGS) entry which is preliminary data.</text>
</comment>
<feature type="transmembrane region" description="Helical" evidence="2">
    <location>
        <begin position="97"/>
        <end position="117"/>
    </location>
</feature>
<accession>A0ABU8YNT5</accession>
<evidence type="ECO:0000256" key="2">
    <source>
        <dbReference type="SAM" id="Phobius"/>
    </source>
</evidence>
<dbReference type="Pfam" id="PF14159">
    <property type="entry name" value="CAAD"/>
    <property type="match status" value="1"/>
</dbReference>
<dbReference type="PANTHER" id="PTHR33222">
    <property type="match status" value="1"/>
</dbReference>
<keyword evidence="2" id="KW-0812">Transmembrane</keyword>
<keyword evidence="5" id="KW-1185">Reference proteome</keyword>
<protein>
    <submittedName>
        <fullName evidence="4">CAAD domain-containing protein</fullName>
    </submittedName>
</protein>
<sequence>MTQDNFAEETKTITEVTKIDMVIEKPGAIAKIETPETTAGQFQDIKDQVLTILSELPAYVSNFFAEYQKPIVTVGLILTGAVSAKVTLAVLNALNEVPLVAPTFELIGIGYAGWFVYRYLLKASDRQELLAEIESLKEQVVGKDS</sequence>
<evidence type="ECO:0000313" key="5">
    <source>
        <dbReference type="Proteomes" id="UP001384579"/>
    </source>
</evidence>
<organism evidence="4 5">
    <name type="scientific">Microcoleus anatoxicus PTRS2</name>
    <dbReference type="NCBI Taxonomy" id="2705321"/>
    <lineage>
        <taxon>Bacteria</taxon>
        <taxon>Bacillati</taxon>
        <taxon>Cyanobacteriota</taxon>
        <taxon>Cyanophyceae</taxon>
        <taxon>Oscillatoriophycideae</taxon>
        <taxon>Oscillatoriales</taxon>
        <taxon>Microcoleaceae</taxon>
        <taxon>Microcoleus</taxon>
        <taxon>Microcoleus anatoxicus</taxon>
    </lineage>
</organism>
<feature type="transmembrane region" description="Helical" evidence="2">
    <location>
        <begin position="71"/>
        <end position="91"/>
    </location>
</feature>
<dbReference type="PANTHER" id="PTHR33222:SF4">
    <property type="entry name" value="PROTEIN CURVATURE THYLAKOID 1A, CHLOROPLASTIC"/>
    <property type="match status" value="1"/>
</dbReference>
<reference evidence="4 5" key="1">
    <citation type="journal article" date="2020" name="Harmful Algae">
        <title>Molecular and morphological characterization of a novel dihydroanatoxin-a producing Microcoleus species (cyanobacteria) from the Russian River, California, USA.</title>
        <authorList>
            <person name="Conklin K.Y."/>
            <person name="Stancheva R."/>
            <person name="Otten T.G."/>
            <person name="Fadness R."/>
            <person name="Boyer G.L."/>
            <person name="Read B."/>
            <person name="Zhang X."/>
            <person name="Sheath R.G."/>
        </authorList>
    </citation>
    <scope>NUCLEOTIDE SEQUENCE [LARGE SCALE GENOMIC DNA]</scope>
    <source>
        <strain evidence="4 5">PTRS2</strain>
    </source>
</reference>
<comment type="subcellular location">
    <subcellularLocation>
        <location evidence="1">Membrane</location>
        <topology evidence="1">Multi-pass membrane protein</topology>
    </subcellularLocation>
</comment>
<feature type="domain" description="Cyanobacterial aminoacyl-tRNA synthetase CAAD" evidence="3">
    <location>
        <begin position="59"/>
        <end position="142"/>
    </location>
</feature>
<name>A0ABU8YNT5_9CYAN</name>
<keyword evidence="2" id="KW-1133">Transmembrane helix</keyword>
<dbReference type="RefSeq" id="WP_340525154.1">
    <property type="nucleotide sequence ID" value="NZ_JBBLXS010000175.1"/>
</dbReference>
<evidence type="ECO:0000259" key="3">
    <source>
        <dbReference type="Pfam" id="PF14159"/>
    </source>
</evidence>
<dbReference type="InterPro" id="IPR033344">
    <property type="entry name" value="CURT1"/>
</dbReference>
<dbReference type="InterPro" id="IPR025564">
    <property type="entry name" value="CAAD_dom"/>
</dbReference>
<evidence type="ECO:0000313" key="4">
    <source>
        <dbReference type="EMBL" id="MEK0186037.1"/>
    </source>
</evidence>
<dbReference type="Proteomes" id="UP001384579">
    <property type="component" value="Unassembled WGS sequence"/>
</dbReference>
<keyword evidence="2" id="KW-0472">Membrane</keyword>
<proteinExistence type="predicted"/>
<gene>
    <name evidence="4" type="ORF">WMG39_14445</name>
</gene>
<evidence type="ECO:0000256" key="1">
    <source>
        <dbReference type="ARBA" id="ARBA00004141"/>
    </source>
</evidence>
<dbReference type="EMBL" id="JBBLXS010000175">
    <property type="protein sequence ID" value="MEK0186037.1"/>
    <property type="molecule type" value="Genomic_DNA"/>
</dbReference>